<dbReference type="PROSITE" id="PS51257">
    <property type="entry name" value="PROKAR_LIPOPROTEIN"/>
    <property type="match status" value="1"/>
</dbReference>
<evidence type="ECO:0008006" key="4">
    <source>
        <dbReference type="Google" id="ProtNLM"/>
    </source>
</evidence>
<reference evidence="2" key="2">
    <citation type="submission" date="2021-04" db="EMBL/GenBank/DDBJ databases">
        <authorList>
            <person name="Gilroy R."/>
        </authorList>
    </citation>
    <scope>NUCLEOTIDE SEQUENCE</scope>
    <source>
        <strain evidence="2">USASDec5-558</strain>
    </source>
</reference>
<dbReference type="PIRSF" id="PIRSF028687">
    <property type="entry name" value="UCP028687"/>
    <property type="match status" value="1"/>
</dbReference>
<dbReference type="EMBL" id="DXEV01000138">
    <property type="protein sequence ID" value="HIX57205.1"/>
    <property type="molecule type" value="Genomic_DNA"/>
</dbReference>
<feature type="chain" id="PRO_5038932015" description="Flagellar biosynthesis protein FlgP" evidence="1">
    <location>
        <begin position="22"/>
        <end position="152"/>
    </location>
</feature>
<dbReference type="InterPro" id="IPR007293">
    <property type="entry name" value="FlgP"/>
</dbReference>
<dbReference type="AlphaFoldDB" id="A0A9D2B122"/>
<evidence type="ECO:0000313" key="2">
    <source>
        <dbReference type="EMBL" id="HIX57205.1"/>
    </source>
</evidence>
<evidence type="ECO:0000256" key="1">
    <source>
        <dbReference type="SAM" id="SignalP"/>
    </source>
</evidence>
<reference evidence="2" key="1">
    <citation type="journal article" date="2021" name="PeerJ">
        <title>Extensive microbial diversity within the chicken gut microbiome revealed by metagenomics and culture.</title>
        <authorList>
            <person name="Gilroy R."/>
            <person name="Ravi A."/>
            <person name="Getino M."/>
            <person name="Pursley I."/>
            <person name="Horton D.L."/>
            <person name="Alikhan N.F."/>
            <person name="Baker D."/>
            <person name="Gharbi K."/>
            <person name="Hall N."/>
            <person name="Watson M."/>
            <person name="Adriaenssens E.M."/>
            <person name="Foster-Nyarko E."/>
            <person name="Jarju S."/>
            <person name="Secka A."/>
            <person name="Antonio M."/>
            <person name="Oren A."/>
            <person name="Chaudhuri R.R."/>
            <person name="La Ragione R."/>
            <person name="Hildebrand F."/>
            <person name="Pallen M.J."/>
        </authorList>
    </citation>
    <scope>NUCLEOTIDE SEQUENCE</scope>
    <source>
        <strain evidence="2">USASDec5-558</strain>
    </source>
</reference>
<evidence type="ECO:0000313" key="3">
    <source>
        <dbReference type="Proteomes" id="UP000886829"/>
    </source>
</evidence>
<gene>
    <name evidence="2" type="ORF">H9850_07015</name>
</gene>
<keyword evidence="1" id="KW-0732">Signal</keyword>
<sequence>MQKYVSLALLAVALVFTTAGCSSVMRNASLAVHYTDTGVNELDDYPVLRATGYAVLSKQKGATMAEKQINAMRASKMEAYRELTEQLVGVYVKAHNRNTNNIEREDRLVTEVEGLVHGARVVRQYPLGDTYCTELELDTKQIYDLYQIRGAL</sequence>
<name>A0A9D2B122_9GAMM</name>
<feature type="signal peptide" evidence="1">
    <location>
        <begin position="1"/>
        <end position="21"/>
    </location>
</feature>
<accession>A0A9D2B122</accession>
<dbReference type="Proteomes" id="UP000886829">
    <property type="component" value="Unassembled WGS sequence"/>
</dbReference>
<comment type="caution">
    <text evidence="2">The sequence shown here is derived from an EMBL/GenBank/DDBJ whole genome shotgun (WGS) entry which is preliminary data.</text>
</comment>
<organism evidence="2 3">
    <name type="scientific">Candidatus Anaerobiospirillum pullistercoris</name>
    <dbReference type="NCBI Taxonomy" id="2838452"/>
    <lineage>
        <taxon>Bacteria</taxon>
        <taxon>Pseudomonadati</taxon>
        <taxon>Pseudomonadota</taxon>
        <taxon>Gammaproteobacteria</taxon>
        <taxon>Aeromonadales</taxon>
        <taxon>Succinivibrionaceae</taxon>
        <taxon>Anaerobiospirillum</taxon>
    </lineage>
</organism>
<protein>
    <recommendedName>
        <fullName evidence="4">Flagellar biosynthesis protein FlgP</fullName>
    </recommendedName>
</protein>
<proteinExistence type="predicted"/>